<dbReference type="SUPFAM" id="SSF52172">
    <property type="entry name" value="CheY-like"/>
    <property type="match status" value="1"/>
</dbReference>
<evidence type="ECO:0000256" key="1">
    <source>
        <dbReference type="PROSITE-ProRule" id="PRU00169"/>
    </source>
</evidence>
<evidence type="ECO:0000259" key="2">
    <source>
        <dbReference type="PROSITE" id="PS50110"/>
    </source>
</evidence>
<dbReference type="EMBL" id="RJJX01000021">
    <property type="protein sequence ID" value="RUT73475.1"/>
    <property type="molecule type" value="Genomic_DNA"/>
</dbReference>
<name>A0A434AGH1_9BACT</name>
<dbReference type="InterPro" id="IPR051271">
    <property type="entry name" value="2C-system_Tx_regulators"/>
</dbReference>
<feature type="modified residue" description="4-aspartylphosphate" evidence="1">
    <location>
        <position position="55"/>
    </location>
</feature>
<dbReference type="SMART" id="SM00448">
    <property type="entry name" value="REC"/>
    <property type="match status" value="1"/>
</dbReference>
<dbReference type="Gene3D" id="2.40.50.1020">
    <property type="entry name" value="LytTr DNA-binding domain"/>
    <property type="match status" value="1"/>
</dbReference>
<keyword evidence="4" id="KW-1185">Reference proteome</keyword>
<dbReference type="InterPro" id="IPR001789">
    <property type="entry name" value="Sig_transdc_resp-reg_receiver"/>
</dbReference>
<dbReference type="OrthoDB" id="1490554at2"/>
<evidence type="ECO:0000313" key="4">
    <source>
        <dbReference type="Proteomes" id="UP000282985"/>
    </source>
</evidence>
<dbReference type="InterPro" id="IPR011006">
    <property type="entry name" value="CheY-like_superfamily"/>
</dbReference>
<dbReference type="Gene3D" id="3.40.50.2300">
    <property type="match status" value="1"/>
</dbReference>
<keyword evidence="1" id="KW-0597">Phosphoprotein</keyword>
<dbReference type="GO" id="GO:0003677">
    <property type="term" value="F:DNA binding"/>
    <property type="evidence" value="ECO:0007669"/>
    <property type="project" value="UniProtKB-KW"/>
</dbReference>
<gene>
    <name evidence="3" type="ORF">DLK05_13425</name>
</gene>
<feature type="domain" description="Response regulatory" evidence="2">
    <location>
        <begin position="3"/>
        <end position="116"/>
    </location>
</feature>
<organism evidence="3 4">
    <name type="scientific">Ancylomarina longa</name>
    <dbReference type="NCBI Taxonomy" id="2487017"/>
    <lineage>
        <taxon>Bacteria</taxon>
        <taxon>Pseudomonadati</taxon>
        <taxon>Bacteroidota</taxon>
        <taxon>Bacteroidia</taxon>
        <taxon>Marinilabiliales</taxon>
        <taxon>Marinifilaceae</taxon>
        <taxon>Ancylomarina</taxon>
    </lineage>
</organism>
<dbReference type="RefSeq" id="WP_127344483.1">
    <property type="nucleotide sequence ID" value="NZ_RJJX01000021.1"/>
</dbReference>
<dbReference type="SMART" id="SM00850">
    <property type="entry name" value="LytTR"/>
    <property type="match status" value="1"/>
</dbReference>
<accession>A0A434AGH1</accession>
<reference evidence="3 4" key="1">
    <citation type="submission" date="2018-11" db="EMBL/GenBank/DDBJ databases">
        <title>Parancylomarina longa gen. nov., sp. nov., isolated from sediments of southern Okinawa.</title>
        <authorList>
            <person name="Fu T."/>
        </authorList>
    </citation>
    <scope>NUCLEOTIDE SEQUENCE [LARGE SCALE GENOMIC DNA]</scope>
    <source>
        <strain evidence="3 4">T3-2 S1-C</strain>
    </source>
</reference>
<dbReference type="PANTHER" id="PTHR45526">
    <property type="entry name" value="TRANSCRIPTIONAL REGULATORY PROTEIN DPIA"/>
    <property type="match status" value="1"/>
</dbReference>
<dbReference type="GO" id="GO:0000156">
    <property type="term" value="F:phosphorelay response regulator activity"/>
    <property type="evidence" value="ECO:0007669"/>
    <property type="project" value="TreeGrafter"/>
</dbReference>
<dbReference type="Pfam" id="PF00072">
    <property type="entry name" value="Response_reg"/>
    <property type="match status" value="1"/>
</dbReference>
<dbReference type="InterPro" id="IPR007492">
    <property type="entry name" value="LytTR_DNA-bd_dom"/>
</dbReference>
<dbReference type="Pfam" id="PF04397">
    <property type="entry name" value="LytTR"/>
    <property type="match status" value="1"/>
</dbReference>
<comment type="caution">
    <text evidence="3">The sequence shown here is derived from an EMBL/GenBank/DDBJ whole genome shotgun (WGS) entry which is preliminary data.</text>
</comment>
<evidence type="ECO:0000313" key="3">
    <source>
        <dbReference type="EMBL" id="RUT73475.1"/>
    </source>
</evidence>
<keyword evidence="3" id="KW-0238">DNA-binding</keyword>
<protein>
    <submittedName>
        <fullName evidence="3">DNA-binding response regulator</fullName>
    </submittedName>
</protein>
<sequence length="255" mass="29132">MIKALIIDDEMKSQSTLHKLLEKYCSDVEVVGFAHNVQSGILAINKLKPELVFLDISMPDGDGFEILKRVTERNFEVIFTTAYNDFAIKAFQFAALYYLLKPINYLELQSAVKRYQENRSAIGMQEKIQILYDSMNNHHQKIILPTTNGLKIIELKQIIYCQADGSYTKFFLTEGENILVSKGLSNFEDILPSDVFCRVHSKHLVNLNFVSNYIKGRAGKIVLTDGTEIDVSEGKKSEFLKQIKKLAHYLPDIKK</sequence>
<dbReference type="AlphaFoldDB" id="A0A434AGH1"/>
<dbReference type="Proteomes" id="UP000282985">
    <property type="component" value="Unassembled WGS sequence"/>
</dbReference>
<proteinExistence type="predicted"/>
<dbReference type="PANTHER" id="PTHR45526:SF1">
    <property type="entry name" value="TRANSCRIPTIONAL REGULATORY PROTEIN DCUR-RELATED"/>
    <property type="match status" value="1"/>
</dbReference>
<dbReference type="PROSITE" id="PS50110">
    <property type="entry name" value="RESPONSE_REGULATORY"/>
    <property type="match status" value="1"/>
</dbReference>